<protein>
    <submittedName>
        <fullName evidence="4">Uncharacterized protein</fullName>
    </submittedName>
</protein>
<dbReference type="InterPro" id="IPR036291">
    <property type="entry name" value="NAD(P)-bd_dom_sf"/>
</dbReference>
<dbReference type="RefSeq" id="XP_003040860.1">
    <property type="nucleotide sequence ID" value="XM_003040814.1"/>
</dbReference>
<dbReference type="Gene3D" id="3.30.9.10">
    <property type="entry name" value="D-Amino Acid Oxidase, subunit A, domain 2"/>
    <property type="match status" value="1"/>
</dbReference>
<evidence type="ECO:0000256" key="1">
    <source>
        <dbReference type="ARBA" id="ARBA00006484"/>
    </source>
</evidence>
<dbReference type="PRINTS" id="PR01167">
    <property type="entry name" value="INSADHFAMILY"/>
</dbReference>
<evidence type="ECO:0000313" key="5">
    <source>
        <dbReference type="Proteomes" id="UP000005206"/>
    </source>
</evidence>
<dbReference type="Pfam" id="PF00106">
    <property type="entry name" value="adh_short"/>
    <property type="match status" value="1"/>
</dbReference>
<dbReference type="GO" id="GO:0005737">
    <property type="term" value="C:cytoplasm"/>
    <property type="evidence" value="ECO:0007669"/>
    <property type="project" value="TreeGrafter"/>
</dbReference>
<proteinExistence type="inferred from homology"/>
<keyword evidence="5" id="KW-1185">Reference proteome</keyword>
<dbReference type="PRINTS" id="PR00080">
    <property type="entry name" value="SDRFAMILY"/>
</dbReference>
<dbReference type="GO" id="GO:0016616">
    <property type="term" value="F:oxidoreductase activity, acting on the CH-OH group of donors, NAD or NADP as acceptor"/>
    <property type="evidence" value="ECO:0007669"/>
    <property type="project" value="TreeGrafter"/>
</dbReference>
<dbReference type="SUPFAM" id="SSF51735">
    <property type="entry name" value="NAD(P)-binding Rossmann-fold domains"/>
    <property type="match status" value="1"/>
</dbReference>
<dbReference type="PROSITE" id="PS00061">
    <property type="entry name" value="ADH_SHORT"/>
    <property type="match status" value="1"/>
</dbReference>
<accession>C7ZLJ4</accession>
<dbReference type="GeneID" id="9679273"/>
<dbReference type="InParanoid" id="C7ZLJ4"/>
<dbReference type="InterPro" id="IPR036188">
    <property type="entry name" value="FAD/NAD-bd_sf"/>
</dbReference>
<dbReference type="InterPro" id="IPR020904">
    <property type="entry name" value="Sc_DH/Rdtase_CS"/>
</dbReference>
<dbReference type="Gene3D" id="3.40.50.720">
    <property type="entry name" value="NAD(P)-binding Rossmann-like Domain"/>
    <property type="match status" value="1"/>
</dbReference>
<keyword evidence="2" id="KW-0521">NADP</keyword>
<comment type="similarity">
    <text evidence="1">Belongs to the short-chain dehydrogenases/reductases (SDR) family.</text>
</comment>
<evidence type="ECO:0000313" key="4">
    <source>
        <dbReference type="EMBL" id="EEU35147.1"/>
    </source>
</evidence>
<reference evidence="4 5" key="1">
    <citation type="journal article" date="2009" name="PLoS Genet.">
        <title>The genome of Nectria haematococca: contribution of supernumerary chromosomes to gene expansion.</title>
        <authorList>
            <person name="Coleman J.J."/>
            <person name="Rounsley S.D."/>
            <person name="Rodriguez-Carres M."/>
            <person name="Kuo A."/>
            <person name="Wasmann C.C."/>
            <person name="Grimwood J."/>
            <person name="Schmutz J."/>
            <person name="Taga M."/>
            <person name="White G.J."/>
            <person name="Zhou S."/>
            <person name="Schwartz D.C."/>
            <person name="Freitag M."/>
            <person name="Ma L.J."/>
            <person name="Danchin E.G."/>
            <person name="Henrissat B."/>
            <person name="Coutinho P.M."/>
            <person name="Nelson D.R."/>
            <person name="Straney D."/>
            <person name="Napoli C.A."/>
            <person name="Barker B.M."/>
            <person name="Gribskov M."/>
            <person name="Rep M."/>
            <person name="Kroken S."/>
            <person name="Molnar I."/>
            <person name="Rensing C."/>
            <person name="Kennell J.C."/>
            <person name="Zamora J."/>
            <person name="Farman M.L."/>
            <person name="Selker E.U."/>
            <person name="Salamov A."/>
            <person name="Shapiro H."/>
            <person name="Pangilinan J."/>
            <person name="Lindquist E."/>
            <person name="Lamers C."/>
            <person name="Grigoriev I.V."/>
            <person name="Geiser D.M."/>
            <person name="Covert S.F."/>
            <person name="Temporini E."/>
            <person name="Vanetten H.D."/>
        </authorList>
    </citation>
    <scope>NUCLEOTIDE SEQUENCE [LARGE SCALE GENOMIC DNA]</scope>
    <source>
        <strain evidence="5">ATCC MYA-4622 / CBS 123669 / FGSC 9596 / NRRL 45880 / 77-13-4</strain>
    </source>
</reference>
<keyword evidence="3" id="KW-0560">Oxidoreductase</keyword>
<name>C7ZLJ4_FUSV7</name>
<evidence type="ECO:0000256" key="3">
    <source>
        <dbReference type="ARBA" id="ARBA00023002"/>
    </source>
</evidence>
<dbReference type="PANTHER" id="PTHR44229">
    <property type="entry name" value="15-HYDROXYPROSTAGLANDIN DEHYDROGENASE [NAD(+)]"/>
    <property type="match status" value="1"/>
</dbReference>
<dbReference type="AlphaFoldDB" id="C7ZLJ4"/>
<dbReference type="HOGENOM" id="CLU_525887_0_0_1"/>
<sequence>MSLADEFKLAAKDHASIEFTQCDVTKWSDLQNVIDVSVDKFGVVLESNLWEDPEPLESNSYTHVDMNVNHPINLTRLTIRALLGKHQQGVVVIISSIAGYRNQYPAFIYSATKHAIIGFTRSLRSTQDVQGVKIIYAYPGLLTPAPPAKLMESSLMTTWNRIVTTPIWTTGTLGPGERLRVNSSLAITFNEVAEAIGDAMELAEYLGRTILEVSKEGRRVIPEWNIKPPGLVHRQMEKGTTIPSEAILKTLRPILARTAIEKGRFERDMSPGGSGLRLNHSSRWPKIDLANAQSMELLGKIGLADSLRERGIPSNILYTVLISTRLGHDAAFTQSDHPSVNEYKEQIKAKNDRTQPLSRISEASSKSRKSLDIGLEGSFLLIHFESRDLENLHKQGRFWYLFLFNQGAFGGVVISQDEKNIFTIHCSLGPNIDKYLTSSEDAMDTVLRGAHRPFKIKINKTLVRSAYRPGTEVAKSFAGPGLRIFLAGDAAHQNDLRAQLTHQGPGYNYNKEQIFNTS</sequence>
<dbReference type="Gene3D" id="3.50.50.60">
    <property type="entry name" value="FAD/NAD(P)-binding domain"/>
    <property type="match status" value="1"/>
</dbReference>
<dbReference type="eggNOG" id="KOG1200">
    <property type="taxonomic scope" value="Eukaryota"/>
</dbReference>
<dbReference type="VEuPathDB" id="FungiDB:NECHADRAFT_88697"/>
<dbReference type="InterPro" id="IPR002347">
    <property type="entry name" value="SDR_fam"/>
</dbReference>
<dbReference type="EMBL" id="GG698945">
    <property type="protein sequence ID" value="EEU35147.1"/>
    <property type="molecule type" value="Genomic_DNA"/>
</dbReference>
<evidence type="ECO:0000256" key="2">
    <source>
        <dbReference type="ARBA" id="ARBA00022857"/>
    </source>
</evidence>
<dbReference type="KEGG" id="nhe:NECHADRAFT_88697"/>
<gene>
    <name evidence="4" type="ORF">NECHADRAFT_88697</name>
</gene>
<dbReference type="OrthoDB" id="5296at2759"/>
<organism evidence="4 5">
    <name type="scientific">Fusarium vanettenii (strain ATCC MYA-4622 / CBS 123669 / FGSC 9596 / NRRL 45880 / 77-13-4)</name>
    <name type="common">Fusarium solani subsp. pisi</name>
    <dbReference type="NCBI Taxonomy" id="660122"/>
    <lineage>
        <taxon>Eukaryota</taxon>
        <taxon>Fungi</taxon>
        <taxon>Dikarya</taxon>
        <taxon>Ascomycota</taxon>
        <taxon>Pezizomycotina</taxon>
        <taxon>Sordariomycetes</taxon>
        <taxon>Hypocreomycetidae</taxon>
        <taxon>Hypocreales</taxon>
        <taxon>Nectriaceae</taxon>
        <taxon>Fusarium</taxon>
        <taxon>Fusarium solani species complex</taxon>
        <taxon>Fusarium vanettenii</taxon>
    </lineage>
</organism>
<dbReference type="PANTHER" id="PTHR44229:SF4">
    <property type="entry name" value="15-HYDROXYPROSTAGLANDIN DEHYDROGENASE [NAD(+)]"/>
    <property type="match status" value="1"/>
</dbReference>
<dbReference type="Proteomes" id="UP000005206">
    <property type="component" value="Chromosome 15"/>
</dbReference>